<dbReference type="Proteomes" id="UP000324222">
    <property type="component" value="Unassembled WGS sequence"/>
</dbReference>
<evidence type="ECO:0000313" key="2">
    <source>
        <dbReference type="Proteomes" id="UP000324222"/>
    </source>
</evidence>
<dbReference type="AlphaFoldDB" id="A0A5B7FF34"/>
<proteinExistence type="predicted"/>
<evidence type="ECO:0000313" key="1">
    <source>
        <dbReference type="EMBL" id="MPC45112.1"/>
    </source>
</evidence>
<name>A0A5B7FF34_PORTR</name>
<sequence>MLGTQDSFGRTVMGVLGQENALRHPVTASHQLDISSIIGVTWLKISVAFVFPFLHSGLLTVSLALSITAHGEEKEEEKKEGQRAGCYSFFLYHLSVHGVTGVCLTSEGVRLSIRT</sequence>
<accession>A0A5B7FF34</accession>
<organism evidence="1 2">
    <name type="scientific">Portunus trituberculatus</name>
    <name type="common">Swimming crab</name>
    <name type="synonym">Neptunus trituberculatus</name>
    <dbReference type="NCBI Taxonomy" id="210409"/>
    <lineage>
        <taxon>Eukaryota</taxon>
        <taxon>Metazoa</taxon>
        <taxon>Ecdysozoa</taxon>
        <taxon>Arthropoda</taxon>
        <taxon>Crustacea</taxon>
        <taxon>Multicrustacea</taxon>
        <taxon>Malacostraca</taxon>
        <taxon>Eumalacostraca</taxon>
        <taxon>Eucarida</taxon>
        <taxon>Decapoda</taxon>
        <taxon>Pleocyemata</taxon>
        <taxon>Brachyura</taxon>
        <taxon>Eubrachyura</taxon>
        <taxon>Portunoidea</taxon>
        <taxon>Portunidae</taxon>
        <taxon>Portuninae</taxon>
        <taxon>Portunus</taxon>
    </lineage>
</organism>
<keyword evidence="2" id="KW-1185">Reference proteome</keyword>
<gene>
    <name evidence="1" type="ORF">E2C01_038797</name>
</gene>
<reference evidence="1 2" key="1">
    <citation type="submission" date="2019-05" db="EMBL/GenBank/DDBJ databases">
        <title>Another draft genome of Portunus trituberculatus and its Hox gene families provides insights of decapod evolution.</title>
        <authorList>
            <person name="Jeong J.-H."/>
            <person name="Song I."/>
            <person name="Kim S."/>
            <person name="Choi T."/>
            <person name="Kim D."/>
            <person name="Ryu S."/>
            <person name="Kim W."/>
        </authorList>
    </citation>
    <scope>NUCLEOTIDE SEQUENCE [LARGE SCALE GENOMIC DNA]</scope>
    <source>
        <tissue evidence="1">Muscle</tissue>
    </source>
</reference>
<dbReference type="EMBL" id="VSRR010006576">
    <property type="protein sequence ID" value="MPC45112.1"/>
    <property type="molecule type" value="Genomic_DNA"/>
</dbReference>
<protein>
    <submittedName>
        <fullName evidence="1">Uncharacterized protein</fullName>
    </submittedName>
</protein>
<comment type="caution">
    <text evidence="1">The sequence shown here is derived from an EMBL/GenBank/DDBJ whole genome shotgun (WGS) entry which is preliminary data.</text>
</comment>